<feature type="compositionally biased region" description="Basic residues" evidence="1">
    <location>
        <begin position="342"/>
        <end position="355"/>
    </location>
</feature>
<evidence type="ECO:0000256" key="1">
    <source>
        <dbReference type="SAM" id="MobiDB-lite"/>
    </source>
</evidence>
<dbReference type="EMBL" id="IACJ01071642">
    <property type="protein sequence ID" value="LAA48935.1"/>
    <property type="molecule type" value="Transcribed_RNA"/>
</dbReference>
<reference evidence="2" key="1">
    <citation type="submission" date="2017-07" db="EMBL/GenBank/DDBJ databases">
        <authorList>
            <person name="Mikheyev A."/>
            <person name="Grau M."/>
        </authorList>
    </citation>
    <scope>NUCLEOTIDE SEQUENCE</scope>
    <source>
        <tissue evidence="2">Venom_gland</tissue>
    </source>
</reference>
<feature type="compositionally biased region" description="Polar residues" evidence="1">
    <location>
        <begin position="367"/>
        <end position="383"/>
    </location>
</feature>
<feature type="compositionally biased region" description="Basic and acidic residues" evidence="1">
    <location>
        <begin position="90"/>
        <end position="107"/>
    </location>
</feature>
<name>A0A2D4FN81_MICCO</name>
<feature type="compositionally biased region" description="Acidic residues" evidence="1">
    <location>
        <begin position="262"/>
        <end position="276"/>
    </location>
</feature>
<dbReference type="AlphaFoldDB" id="A0A2D4FN81"/>
<feature type="compositionally biased region" description="Polar residues" evidence="1">
    <location>
        <begin position="391"/>
        <end position="416"/>
    </location>
</feature>
<feature type="region of interest" description="Disordered" evidence="1">
    <location>
        <begin position="155"/>
        <end position="416"/>
    </location>
</feature>
<feature type="compositionally biased region" description="Basic and acidic residues" evidence="1">
    <location>
        <begin position="328"/>
        <end position="341"/>
    </location>
</feature>
<feature type="compositionally biased region" description="Polar residues" evidence="1">
    <location>
        <begin position="318"/>
        <end position="327"/>
    </location>
</feature>
<accession>A0A2D4FN81</accession>
<feature type="compositionally biased region" description="Acidic residues" evidence="1">
    <location>
        <begin position="115"/>
        <end position="128"/>
    </location>
</feature>
<feature type="region of interest" description="Disordered" evidence="1">
    <location>
        <begin position="45"/>
        <end position="139"/>
    </location>
</feature>
<feature type="compositionally biased region" description="Basic and acidic residues" evidence="1">
    <location>
        <begin position="244"/>
        <end position="261"/>
    </location>
</feature>
<sequence>MLVFATPRPKKSDNIHELEENEHNLSVEVTEMGGDADTFQQTFSARVRRREKKEKSPEQCSRLVRTLPPLGKTSLKLASSDISNTLPLGRTDRNKESESIMDHETGDKKKKNSDTEDNSTENDSDENEERTLGDTTDVLNMTHVMRLNPNDQLVELAPVQKQKFQQSSDEEDRSDSHNTKEQVEQEQKGKHQEQQFNTAQVPKEEKSNKYFENGENNHMAVETIEDKKMSDEEATCTSSDDDNEKVHDENKDCEKEEKEPDAAEYYEDQALNEEEPSSLLYENEEKNLINMATTEKDKPIPDNSPVKQACENAEIHTENNSSQATTDNQDRTSGRLLDKAKRFSFFKRRSMKQKNAHSWDESKLENLPQSEQDTGNQASVSAETSKDENQNHTQKNQRGSPSIYQNRKSSSTCIIL</sequence>
<reference evidence="2" key="2">
    <citation type="submission" date="2017-11" db="EMBL/GenBank/DDBJ databases">
        <title>Coralsnake Venomics: Analyses of Venom Gland Transcriptomes and Proteomes of Six Brazilian Taxa.</title>
        <authorList>
            <person name="Aird S.D."/>
            <person name="Jorge da Silva N."/>
            <person name="Qiu L."/>
            <person name="Villar-Briones A."/>
            <person name="Aparecida-Saddi V."/>
            <person name="Campos-Telles M.P."/>
            <person name="Grau M."/>
            <person name="Mikheyev A.S."/>
        </authorList>
    </citation>
    <scope>NUCLEOTIDE SEQUENCE</scope>
    <source>
        <tissue evidence="2">Venom_gland</tissue>
    </source>
</reference>
<proteinExistence type="predicted"/>
<evidence type="ECO:0000313" key="2">
    <source>
        <dbReference type="EMBL" id="LAA48935.1"/>
    </source>
</evidence>
<feature type="compositionally biased region" description="Polar residues" evidence="1">
    <location>
        <begin position="76"/>
        <end position="86"/>
    </location>
</feature>
<feature type="compositionally biased region" description="Basic and acidic residues" evidence="1">
    <location>
        <begin position="174"/>
        <end position="193"/>
    </location>
</feature>
<organism evidence="2">
    <name type="scientific">Micrurus corallinus</name>
    <name type="common">Brazilian coral snake</name>
    <dbReference type="NCBI Taxonomy" id="54390"/>
    <lineage>
        <taxon>Eukaryota</taxon>
        <taxon>Metazoa</taxon>
        <taxon>Chordata</taxon>
        <taxon>Craniata</taxon>
        <taxon>Vertebrata</taxon>
        <taxon>Euteleostomi</taxon>
        <taxon>Lepidosauria</taxon>
        <taxon>Squamata</taxon>
        <taxon>Bifurcata</taxon>
        <taxon>Unidentata</taxon>
        <taxon>Episquamata</taxon>
        <taxon>Toxicofera</taxon>
        <taxon>Serpentes</taxon>
        <taxon>Colubroidea</taxon>
        <taxon>Elapidae</taxon>
        <taxon>Elapinae</taxon>
        <taxon>Micrurus</taxon>
    </lineage>
</organism>
<protein>
    <submittedName>
        <fullName evidence="2">Uncharacterized protein</fullName>
    </submittedName>
</protein>